<gene>
    <name evidence="1" type="ORF">MGWOODY_Mmi299</name>
</gene>
<evidence type="ECO:0000313" key="1">
    <source>
        <dbReference type="EMBL" id="CUV09697.1"/>
    </source>
</evidence>
<dbReference type="SUPFAM" id="SSF50475">
    <property type="entry name" value="FMN-binding split barrel"/>
    <property type="match status" value="1"/>
</dbReference>
<reference evidence="1" key="1">
    <citation type="submission" date="2015-10" db="EMBL/GenBank/DDBJ databases">
        <authorList>
            <person name="Gilbert D.G."/>
        </authorList>
    </citation>
    <scope>NUCLEOTIDE SEQUENCE</scope>
</reference>
<dbReference type="EMBL" id="FAXC01000288">
    <property type="protein sequence ID" value="CUV09697.1"/>
    <property type="molecule type" value="Genomic_DNA"/>
</dbReference>
<dbReference type="PANTHER" id="PTHR34071:SF2">
    <property type="entry name" value="FLAVIN-NUCLEOTIDE-BINDING PROTEIN"/>
    <property type="match status" value="1"/>
</dbReference>
<dbReference type="Gene3D" id="2.30.110.10">
    <property type="entry name" value="Electron Transport, Fmn-binding Protein, Chain A"/>
    <property type="match status" value="1"/>
</dbReference>
<proteinExistence type="predicted"/>
<sequence length="87" mass="10561">MIAFGRIRVIKDIDEKRDVLNELLQKYFGEMRSGEDYRPITDNELKRTSVYGIKIESWSGIRNWEERADQAENNEWPNLDPKWFEFY</sequence>
<protein>
    <submittedName>
        <fullName evidence="1">NimA-related protein</fullName>
    </submittedName>
</protein>
<dbReference type="AlphaFoldDB" id="A0A170QCZ4"/>
<dbReference type="PANTHER" id="PTHR34071">
    <property type="entry name" value="5-NITROIMIDAZOLE ANTIBIOTICS RESISTANCE PROTEIN, NIMA-FAMILY-RELATED PROTEIN-RELATED"/>
    <property type="match status" value="1"/>
</dbReference>
<name>A0A170QCZ4_9ZZZZ</name>
<organism evidence="1">
    <name type="scientific">hydrothermal vent metagenome</name>
    <dbReference type="NCBI Taxonomy" id="652676"/>
    <lineage>
        <taxon>unclassified sequences</taxon>
        <taxon>metagenomes</taxon>
        <taxon>ecological metagenomes</taxon>
    </lineage>
</organism>
<accession>A0A170QCZ4</accession>
<dbReference type="InterPro" id="IPR012349">
    <property type="entry name" value="Split_barrel_FMN-bd"/>
</dbReference>